<dbReference type="InterPro" id="IPR050993">
    <property type="entry name" value="Isochorismatase_domain"/>
</dbReference>
<dbReference type="GeneID" id="20194721"/>
<reference evidence="5" key="1">
    <citation type="submission" date="2012-12" db="EMBL/GenBank/DDBJ databases">
        <authorList>
            <person name="Hellsten U."/>
            <person name="Grimwood J."/>
            <person name="Chapman J.A."/>
            <person name="Shapiro H."/>
            <person name="Aerts A."/>
            <person name="Otillar R.P."/>
            <person name="Terry A.Y."/>
            <person name="Boore J.L."/>
            <person name="Simakov O."/>
            <person name="Marletaz F."/>
            <person name="Cho S.-J."/>
            <person name="Edsinger-Gonzales E."/>
            <person name="Havlak P."/>
            <person name="Kuo D.-H."/>
            <person name="Larsson T."/>
            <person name="Lv J."/>
            <person name="Arendt D."/>
            <person name="Savage R."/>
            <person name="Osoegawa K."/>
            <person name="de Jong P."/>
            <person name="Lindberg D.R."/>
            <person name="Seaver E.C."/>
            <person name="Weisblat D.A."/>
            <person name="Putnam N.H."/>
            <person name="Grigoriev I.V."/>
            <person name="Rokhsar D.S."/>
        </authorList>
    </citation>
    <scope>NUCLEOTIDE SEQUENCE</scope>
</reference>
<evidence type="ECO:0000313" key="3">
    <source>
        <dbReference type="EMBL" id="ESO12223.1"/>
    </source>
</evidence>
<dbReference type="EnsemblMetazoa" id="HelroT105234">
    <property type="protein sequence ID" value="HelroP105234"/>
    <property type="gene ID" value="HelroG105234"/>
</dbReference>
<sequence length="196" mass="22304">MSAKFNLGKMKESSTLFFLCDMQEKFRPVISFYNEILLVAKRLVEASSCLNIPLIVTEQYPKGLGKTVEELNVDHATLRVEKEDFTMLVPEVLEFLRSHDQYRHIVLFGVETHVCIQQTVIDLLEIGYDVHIVADASSSRNQMDRKFALQRFQQIGAFVTTSEGVLFQLIGSKNHPKFKEIQNLIKVVGPTSGLLQ</sequence>
<organism evidence="4 5">
    <name type="scientific">Helobdella robusta</name>
    <name type="common">Californian leech</name>
    <dbReference type="NCBI Taxonomy" id="6412"/>
    <lineage>
        <taxon>Eukaryota</taxon>
        <taxon>Metazoa</taxon>
        <taxon>Spiralia</taxon>
        <taxon>Lophotrochozoa</taxon>
        <taxon>Annelida</taxon>
        <taxon>Clitellata</taxon>
        <taxon>Hirudinea</taxon>
        <taxon>Rhynchobdellida</taxon>
        <taxon>Glossiphoniidae</taxon>
        <taxon>Helobdella</taxon>
    </lineage>
</organism>
<dbReference type="CTD" id="20194721"/>
<dbReference type="FunFam" id="3.40.50.850:FF:000001">
    <property type="entry name" value="Isochorismatase domain-containing protein 1"/>
    <property type="match status" value="1"/>
</dbReference>
<dbReference type="Pfam" id="PF00857">
    <property type="entry name" value="Isochorismatase"/>
    <property type="match status" value="1"/>
</dbReference>
<dbReference type="EMBL" id="AMQM01000103">
    <property type="status" value="NOT_ANNOTATED_CDS"/>
    <property type="molecule type" value="Genomic_DNA"/>
</dbReference>
<dbReference type="OMA" id="QHACANI"/>
<dbReference type="OrthoDB" id="269496at2759"/>
<dbReference type="Gene3D" id="3.40.50.850">
    <property type="entry name" value="Isochorismatase-like"/>
    <property type="match status" value="1"/>
</dbReference>
<name>T1EDR9_HELRO</name>
<dbReference type="InterPro" id="IPR000868">
    <property type="entry name" value="Isochorismatase-like_dom"/>
</dbReference>
<evidence type="ECO:0000313" key="5">
    <source>
        <dbReference type="Proteomes" id="UP000015101"/>
    </source>
</evidence>
<dbReference type="HOGENOM" id="CLU_066901_0_1_1"/>
<dbReference type="InParanoid" id="T1EDR9"/>
<keyword evidence="5" id="KW-1185">Reference proteome</keyword>
<dbReference type="EMBL" id="KB095811">
    <property type="protein sequence ID" value="ESO12223.1"/>
    <property type="molecule type" value="Genomic_DNA"/>
</dbReference>
<dbReference type="AlphaFoldDB" id="T1EDR9"/>
<evidence type="ECO:0000313" key="4">
    <source>
        <dbReference type="EnsemblMetazoa" id="HelroP105234"/>
    </source>
</evidence>
<dbReference type="SUPFAM" id="SSF52499">
    <property type="entry name" value="Isochorismatase-like hydrolases"/>
    <property type="match status" value="1"/>
</dbReference>
<dbReference type="InterPro" id="IPR036380">
    <property type="entry name" value="Isochorismatase-like_sf"/>
</dbReference>
<proteinExistence type="inferred from homology"/>
<reference evidence="4" key="3">
    <citation type="submission" date="2015-06" db="UniProtKB">
        <authorList>
            <consortium name="EnsemblMetazoa"/>
        </authorList>
    </citation>
    <scope>IDENTIFICATION</scope>
</reference>
<dbReference type="eggNOG" id="KOG4044">
    <property type="taxonomic scope" value="Eukaryota"/>
</dbReference>
<accession>T1EDR9</accession>
<dbReference type="PANTHER" id="PTHR14119">
    <property type="entry name" value="HYDROLASE"/>
    <property type="match status" value="1"/>
</dbReference>
<feature type="domain" description="Isochorismatase-like" evidence="2">
    <location>
        <begin position="15"/>
        <end position="163"/>
    </location>
</feature>
<evidence type="ECO:0000259" key="2">
    <source>
        <dbReference type="Pfam" id="PF00857"/>
    </source>
</evidence>
<reference evidence="3 5" key="2">
    <citation type="journal article" date="2013" name="Nature">
        <title>Insights into bilaterian evolution from three spiralian genomes.</title>
        <authorList>
            <person name="Simakov O."/>
            <person name="Marletaz F."/>
            <person name="Cho S.J."/>
            <person name="Edsinger-Gonzales E."/>
            <person name="Havlak P."/>
            <person name="Hellsten U."/>
            <person name="Kuo D.H."/>
            <person name="Larsson T."/>
            <person name="Lv J."/>
            <person name="Arendt D."/>
            <person name="Savage R."/>
            <person name="Osoegawa K."/>
            <person name="de Jong P."/>
            <person name="Grimwood J."/>
            <person name="Chapman J.A."/>
            <person name="Shapiro H."/>
            <person name="Aerts A."/>
            <person name="Otillar R.P."/>
            <person name="Terry A.Y."/>
            <person name="Boore J.L."/>
            <person name="Grigoriev I.V."/>
            <person name="Lindberg D.R."/>
            <person name="Seaver E.C."/>
            <person name="Weisblat D.A."/>
            <person name="Putnam N.H."/>
            <person name="Rokhsar D.S."/>
        </authorList>
    </citation>
    <scope>NUCLEOTIDE SEQUENCE</scope>
</reference>
<comment type="similarity">
    <text evidence="1">Belongs to the isochorismatase family.</text>
</comment>
<evidence type="ECO:0000256" key="1">
    <source>
        <dbReference type="ARBA" id="ARBA00006336"/>
    </source>
</evidence>
<dbReference type="Proteomes" id="UP000015101">
    <property type="component" value="Unassembled WGS sequence"/>
</dbReference>
<dbReference type="PANTHER" id="PTHR14119:SF3">
    <property type="entry name" value="ISOCHORISMATASE DOMAIN-CONTAINING PROTEIN 2"/>
    <property type="match status" value="1"/>
</dbReference>
<protein>
    <recommendedName>
        <fullName evidence="2">Isochorismatase-like domain-containing protein</fullName>
    </recommendedName>
</protein>
<dbReference type="STRING" id="6412.T1EDR9"/>
<dbReference type="RefSeq" id="XP_009008943.1">
    <property type="nucleotide sequence ID" value="XM_009010695.1"/>
</dbReference>
<dbReference type="FunCoup" id="T1EDR9">
    <property type="interactions" value="990"/>
</dbReference>
<gene>
    <name evidence="4" type="primary">20194721</name>
    <name evidence="3" type="ORF">HELRODRAFT_105234</name>
</gene>
<dbReference type="KEGG" id="hro:HELRODRAFT_105234"/>
<dbReference type="GO" id="GO:0005737">
    <property type="term" value="C:cytoplasm"/>
    <property type="evidence" value="ECO:0000318"/>
    <property type="project" value="GO_Central"/>
</dbReference>